<dbReference type="InterPro" id="IPR003838">
    <property type="entry name" value="ABC3_permease_C"/>
</dbReference>
<proteinExistence type="inferred from homology"/>
<accession>A0A6M0H0H5</accession>
<reference evidence="9 10" key="1">
    <citation type="submission" date="2020-02" db="EMBL/GenBank/DDBJ databases">
        <title>Genome assembly of a novel Clostridium senegalense strain.</title>
        <authorList>
            <person name="Gupta T.B."/>
            <person name="Jauregui R."/>
            <person name="Maclean P."/>
            <person name="Nawarathana A."/>
            <person name="Brightwell G."/>
        </authorList>
    </citation>
    <scope>NUCLEOTIDE SEQUENCE [LARGE SCALE GENOMIC DNA]</scope>
    <source>
        <strain evidence="9 10">AGRFS4</strain>
    </source>
</reference>
<dbReference type="Pfam" id="PF02687">
    <property type="entry name" value="FtsX"/>
    <property type="match status" value="2"/>
</dbReference>
<evidence type="ECO:0000256" key="5">
    <source>
        <dbReference type="ARBA" id="ARBA00023136"/>
    </source>
</evidence>
<feature type="transmembrane region" description="Helical" evidence="7">
    <location>
        <begin position="711"/>
        <end position="733"/>
    </location>
</feature>
<protein>
    <submittedName>
        <fullName evidence="9">FtsX-like permease family protein</fullName>
    </submittedName>
</protein>
<evidence type="ECO:0000256" key="7">
    <source>
        <dbReference type="SAM" id="Phobius"/>
    </source>
</evidence>
<dbReference type="GO" id="GO:0022857">
    <property type="term" value="F:transmembrane transporter activity"/>
    <property type="evidence" value="ECO:0007669"/>
    <property type="project" value="TreeGrafter"/>
</dbReference>
<evidence type="ECO:0000256" key="4">
    <source>
        <dbReference type="ARBA" id="ARBA00022989"/>
    </source>
</evidence>
<feature type="transmembrane region" description="Helical" evidence="7">
    <location>
        <begin position="258"/>
        <end position="281"/>
    </location>
</feature>
<comment type="caution">
    <text evidence="9">The sequence shown here is derived from an EMBL/GenBank/DDBJ whole genome shotgun (WGS) entry which is preliminary data.</text>
</comment>
<sequence>MKKFWGIIPRNIIKNKGRVFIMGISIVLAISLIVSLSIVGDSIIKNKSEEYINLGGGTYDIFTESNDYSLINEFAEENFLKTSIIETSVGICKVPNSKFEIEINGYNNIIEDKILNFKLLAGRYPEKNNEIALEEWILNELPVKYNLGDKIKLEYISQYFDENESYDLKQEDEFLLVGVLNYKNYESPLKNRAKAYVTSQFALNKEIYGKVNHRIYGVLKEKYSLNEVFLIISYINDYGSLSIGKNDAKIDGENNMNFLNSILSLLFLVIGTVSGIVIYNISNIMVTERTKEFGIFRALGASPKMIKSLVILEGVLVGVIFIPIAMVVGSILTKTFIKSQYINLGNLAELVYIPPKGIYFSLMIGFLTLIIGNYFPARRASKVSPMQAIFSNNNLNLKGHMLKVGLETKSSVRKKMSFSTNMAYLNLDRNKKRFITTVISLNIIVIMFFGVHYLINCLDPLSNYKEKFGGDFIIKSTSNINGYEMKNDKIEELQKIQGVKNIYKCKELNCSIEVPEKSITNTGFKYLRSIGELKEEESSTSDIKRYLFSSRILGYDNEEIDKLIPSVQEGDKTLDSVKNRPTVAIVQNINNKEYTDIKIGDTLNMIVPKYDKNGREEGVKNVPFTVVAILNSNSLGMSIGDVPIVPVVSNYSCENYLNLNGYIGCKIKCEEGFNFNDIKTKLNDSISDSKELTLKSYVEEYNKAKENNKDFAIMLYGFLTVIGIISIINLVNVMNMSVILRKKEISILRAIGLNNREVTIMIMSEGVFYGLASSILGSIFGTILTVIIYFNGRERISSLLTWSMPFNTIVNSIIIVTLICVSSAIIPIKSLFRKSIVESIKGIE</sequence>
<name>A0A6M0H0H5_9CLOT</name>
<keyword evidence="10" id="KW-1185">Reference proteome</keyword>
<dbReference type="GO" id="GO:0005886">
    <property type="term" value="C:plasma membrane"/>
    <property type="evidence" value="ECO:0007669"/>
    <property type="project" value="UniProtKB-SubCell"/>
</dbReference>
<feature type="transmembrane region" description="Helical" evidence="7">
    <location>
        <begin position="766"/>
        <end position="789"/>
    </location>
</feature>
<feature type="transmembrane region" description="Helical" evidence="7">
    <location>
        <begin position="357"/>
        <end position="376"/>
    </location>
</feature>
<comment type="subcellular location">
    <subcellularLocation>
        <location evidence="1">Cell membrane</location>
        <topology evidence="1">Multi-pass membrane protein</topology>
    </subcellularLocation>
</comment>
<dbReference type="Proteomes" id="UP000481872">
    <property type="component" value="Unassembled WGS sequence"/>
</dbReference>
<feature type="transmembrane region" description="Helical" evidence="7">
    <location>
        <begin position="809"/>
        <end position="832"/>
    </location>
</feature>
<dbReference type="PANTHER" id="PTHR30572">
    <property type="entry name" value="MEMBRANE COMPONENT OF TRANSPORTER-RELATED"/>
    <property type="match status" value="1"/>
</dbReference>
<dbReference type="PANTHER" id="PTHR30572:SF4">
    <property type="entry name" value="ABC TRANSPORTER PERMEASE YTRF"/>
    <property type="match status" value="1"/>
</dbReference>
<dbReference type="AlphaFoldDB" id="A0A6M0H0H5"/>
<dbReference type="EMBL" id="JAAGPU010000005">
    <property type="protein sequence ID" value="NEU04089.1"/>
    <property type="molecule type" value="Genomic_DNA"/>
</dbReference>
<evidence type="ECO:0000256" key="2">
    <source>
        <dbReference type="ARBA" id="ARBA00022475"/>
    </source>
</evidence>
<feature type="domain" description="ABC3 transporter permease C-terminal" evidence="8">
    <location>
        <begin position="718"/>
        <end position="836"/>
    </location>
</feature>
<feature type="transmembrane region" description="Helical" evidence="7">
    <location>
        <begin position="434"/>
        <end position="455"/>
    </location>
</feature>
<dbReference type="RefSeq" id="WP_199869314.1">
    <property type="nucleotide sequence ID" value="NZ_JAAGPU010000005.1"/>
</dbReference>
<feature type="domain" description="ABC3 transporter permease C-terminal" evidence="8">
    <location>
        <begin position="265"/>
        <end position="385"/>
    </location>
</feature>
<comment type="similarity">
    <text evidence="6">Belongs to the ABC-4 integral membrane protein family.</text>
</comment>
<evidence type="ECO:0000313" key="10">
    <source>
        <dbReference type="Proteomes" id="UP000481872"/>
    </source>
</evidence>
<organism evidence="9 10">
    <name type="scientific">Clostridium senegalense</name>
    <dbReference type="NCBI Taxonomy" id="1465809"/>
    <lineage>
        <taxon>Bacteria</taxon>
        <taxon>Bacillati</taxon>
        <taxon>Bacillota</taxon>
        <taxon>Clostridia</taxon>
        <taxon>Eubacteriales</taxon>
        <taxon>Clostridiaceae</taxon>
        <taxon>Clostridium</taxon>
    </lineage>
</organism>
<evidence type="ECO:0000259" key="8">
    <source>
        <dbReference type="Pfam" id="PF02687"/>
    </source>
</evidence>
<keyword evidence="2" id="KW-1003">Cell membrane</keyword>
<keyword evidence="3 7" id="KW-0812">Transmembrane</keyword>
<evidence type="ECO:0000313" key="9">
    <source>
        <dbReference type="EMBL" id="NEU04089.1"/>
    </source>
</evidence>
<evidence type="ECO:0000256" key="6">
    <source>
        <dbReference type="ARBA" id="ARBA00038076"/>
    </source>
</evidence>
<dbReference type="InterPro" id="IPR050250">
    <property type="entry name" value="Macrolide_Exporter_MacB"/>
</dbReference>
<gene>
    <name evidence="9" type="ORF">G3M99_04305</name>
</gene>
<evidence type="ECO:0000256" key="1">
    <source>
        <dbReference type="ARBA" id="ARBA00004651"/>
    </source>
</evidence>
<evidence type="ECO:0000256" key="3">
    <source>
        <dbReference type="ARBA" id="ARBA00022692"/>
    </source>
</evidence>
<keyword evidence="4 7" id="KW-1133">Transmembrane helix</keyword>
<feature type="transmembrane region" description="Helical" evidence="7">
    <location>
        <begin position="20"/>
        <end position="39"/>
    </location>
</feature>
<keyword evidence="5 7" id="KW-0472">Membrane</keyword>
<feature type="transmembrane region" description="Helical" evidence="7">
    <location>
        <begin position="309"/>
        <end position="337"/>
    </location>
</feature>